<keyword evidence="6" id="KW-0175">Coiled coil</keyword>
<dbReference type="AlphaFoldDB" id="A0A068WDV6"/>
<feature type="compositionally biased region" description="Basic and acidic residues" evidence="9">
    <location>
        <begin position="330"/>
        <end position="344"/>
    </location>
</feature>
<evidence type="ECO:0000313" key="13">
    <source>
        <dbReference type="WBParaSite" id="EgrG_000819600"/>
    </source>
</evidence>
<dbReference type="WBParaSite" id="EgrG_000819600">
    <property type="protein sequence ID" value="EgrG_000819600"/>
    <property type="gene ID" value="EgrG_000819600"/>
</dbReference>
<dbReference type="PANTHER" id="PTHR31477">
    <property type="entry name" value="CENTROSOMAL PROTEIN OF 44 KDA"/>
    <property type="match status" value="1"/>
</dbReference>
<evidence type="ECO:0000313" key="11">
    <source>
        <dbReference type="EMBL" id="CDS15786.1"/>
    </source>
</evidence>
<comment type="subcellular location">
    <subcellularLocation>
        <location evidence="1">Cytoplasm</location>
        <location evidence="1">Cytoskeleton</location>
        <location evidence="1">Microtubule organizing center</location>
        <location evidence="1">Centrosome</location>
        <location evidence="1">Centriole</location>
    </subcellularLocation>
    <subcellularLocation>
        <location evidence="3">Cytoplasm</location>
        <location evidence="3">Cytoskeleton</location>
        <location evidence="3">Spindle pole</location>
    </subcellularLocation>
    <subcellularLocation>
        <location evidence="2">Midbody</location>
    </subcellularLocation>
</comment>
<evidence type="ECO:0000256" key="8">
    <source>
        <dbReference type="ARBA" id="ARBA00046235"/>
    </source>
</evidence>
<organism evidence="11">
    <name type="scientific">Echinococcus granulosus</name>
    <name type="common">Hydatid tapeworm</name>
    <dbReference type="NCBI Taxonomy" id="6210"/>
    <lineage>
        <taxon>Eukaryota</taxon>
        <taxon>Metazoa</taxon>
        <taxon>Spiralia</taxon>
        <taxon>Lophotrochozoa</taxon>
        <taxon>Platyhelminthes</taxon>
        <taxon>Cestoda</taxon>
        <taxon>Eucestoda</taxon>
        <taxon>Cyclophyllidea</taxon>
        <taxon>Taeniidae</taxon>
        <taxon>Echinococcus</taxon>
        <taxon>Echinococcus granulosus group</taxon>
    </lineage>
</organism>
<evidence type="ECO:0000256" key="1">
    <source>
        <dbReference type="ARBA" id="ARBA00004114"/>
    </source>
</evidence>
<dbReference type="InterPro" id="IPR029157">
    <property type="entry name" value="CEP44_CC"/>
</dbReference>
<feature type="region of interest" description="Disordered" evidence="9">
    <location>
        <begin position="164"/>
        <end position="184"/>
    </location>
</feature>
<dbReference type="GO" id="GO:0030496">
    <property type="term" value="C:midbody"/>
    <property type="evidence" value="ECO:0007669"/>
    <property type="project" value="UniProtKB-SubCell"/>
</dbReference>
<name>A0A068WDV6_ECHGR</name>
<accession>A0A068WDV6</accession>
<feature type="compositionally biased region" description="Basic and acidic residues" evidence="9">
    <location>
        <begin position="299"/>
        <end position="322"/>
    </location>
</feature>
<keyword evidence="7" id="KW-0206">Cytoskeleton</keyword>
<reference evidence="11 12" key="1">
    <citation type="journal article" date="2013" name="Nature">
        <title>The genomes of four tapeworm species reveal adaptations to parasitism.</title>
        <authorList>
            <person name="Tsai I.J."/>
            <person name="Zarowiecki M."/>
            <person name="Holroyd N."/>
            <person name="Garciarrubio A."/>
            <person name="Sanchez-Flores A."/>
            <person name="Brooks K.L."/>
            <person name="Tracey A."/>
            <person name="Bobes R.J."/>
            <person name="Fragoso G."/>
            <person name="Sciutto E."/>
            <person name="Aslett M."/>
            <person name="Beasley H."/>
            <person name="Bennett H.M."/>
            <person name="Cai J."/>
            <person name="Camicia F."/>
            <person name="Clark R."/>
            <person name="Cucher M."/>
            <person name="De Silva N."/>
            <person name="Day T.A."/>
            <person name="Deplazes P."/>
            <person name="Estrada K."/>
            <person name="Fernandez C."/>
            <person name="Holland P.W."/>
            <person name="Hou J."/>
            <person name="Hu S."/>
            <person name="Huckvale T."/>
            <person name="Hung S.S."/>
            <person name="Kamenetzky L."/>
            <person name="Keane J.A."/>
            <person name="Kiss F."/>
            <person name="Koziol U."/>
            <person name="Lambert O."/>
            <person name="Liu K."/>
            <person name="Luo X."/>
            <person name="Luo Y."/>
            <person name="Macchiaroli N."/>
            <person name="Nichol S."/>
            <person name="Paps J."/>
            <person name="Parkinson J."/>
            <person name="Pouchkina-Stantcheva N."/>
            <person name="Riddiford N."/>
            <person name="Rosenzvit M."/>
            <person name="Salinas G."/>
            <person name="Wasmuth J.D."/>
            <person name="Zamanian M."/>
            <person name="Zheng Y."/>
            <person name="Cai X."/>
            <person name="Soberon X."/>
            <person name="Olson P.D."/>
            <person name="Laclette J.P."/>
            <person name="Brehm K."/>
            <person name="Berriman M."/>
            <person name="Garciarrubio A."/>
            <person name="Bobes R.J."/>
            <person name="Fragoso G."/>
            <person name="Sanchez-Flores A."/>
            <person name="Estrada K."/>
            <person name="Cevallos M.A."/>
            <person name="Morett E."/>
            <person name="Gonzalez V."/>
            <person name="Portillo T."/>
            <person name="Ochoa-Leyva A."/>
            <person name="Jose M.V."/>
            <person name="Sciutto E."/>
            <person name="Landa A."/>
            <person name="Jimenez L."/>
            <person name="Valdes V."/>
            <person name="Carrero J.C."/>
            <person name="Larralde C."/>
            <person name="Morales-Montor J."/>
            <person name="Limon-Lason J."/>
            <person name="Soberon X."/>
            <person name="Laclette J.P."/>
        </authorList>
    </citation>
    <scope>NUCLEOTIDE SEQUENCE [LARGE SCALE GENOMIC DNA]</scope>
</reference>
<dbReference type="GO" id="GO:0005814">
    <property type="term" value="C:centriole"/>
    <property type="evidence" value="ECO:0007669"/>
    <property type="project" value="UniProtKB-SubCell"/>
</dbReference>
<dbReference type="EMBL" id="LK028576">
    <property type="protein sequence ID" value="CDS15786.1"/>
    <property type="molecule type" value="Genomic_DNA"/>
</dbReference>
<reference evidence="11" key="2">
    <citation type="submission" date="2014-06" db="EMBL/GenBank/DDBJ databases">
        <authorList>
            <person name="Aslett M."/>
        </authorList>
    </citation>
    <scope>NUCLEOTIDE SEQUENCE</scope>
</reference>
<reference evidence="13" key="3">
    <citation type="submission" date="2020-10" db="UniProtKB">
        <authorList>
            <consortium name="WormBaseParasite"/>
        </authorList>
    </citation>
    <scope>IDENTIFICATION</scope>
</reference>
<dbReference type="GO" id="GO:0010457">
    <property type="term" value="P:centriole-centriole cohesion"/>
    <property type="evidence" value="ECO:0007669"/>
    <property type="project" value="TreeGrafter"/>
</dbReference>
<dbReference type="GO" id="GO:0000922">
    <property type="term" value="C:spindle pole"/>
    <property type="evidence" value="ECO:0007669"/>
    <property type="project" value="UniProtKB-SubCell"/>
</dbReference>
<evidence type="ECO:0000256" key="5">
    <source>
        <dbReference type="ARBA" id="ARBA00022490"/>
    </source>
</evidence>
<evidence type="ECO:0000259" key="10">
    <source>
        <dbReference type="Pfam" id="PF15007"/>
    </source>
</evidence>
<dbReference type="GO" id="GO:0007099">
    <property type="term" value="P:centriole replication"/>
    <property type="evidence" value="ECO:0007669"/>
    <property type="project" value="TreeGrafter"/>
</dbReference>
<comment type="function">
    <text evidence="8">Centriole-enriched microtubule-binding protein involved in centriole biogenesis. In collaboration with CEP295 and POC1B, is required for the centriole-to-centrosome conversion by ensuring the formation of bona fide centriole wall. Functions as a linker component that maintains centrosome cohesion. Associates with CROCC and regulates its stability and localization to the centrosome.</text>
</comment>
<evidence type="ECO:0000256" key="9">
    <source>
        <dbReference type="SAM" id="MobiDB-lite"/>
    </source>
</evidence>
<gene>
    <name evidence="11" type="ORF">EgrG_000819600</name>
</gene>
<evidence type="ECO:0000256" key="4">
    <source>
        <dbReference type="ARBA" id="ARBA00014053"/>
    </source>
</evidence>
<protein>
    <recommendedName>
        <fullName evidence="4">Centrosomal protein of 44 kDa</fullName>
    </recommendedName>
</protein>
<evidence type="ECO:0000256" key="7">
    <source>
        <dbReference type="ARBA" id="ARBA00023212"/>
    </source>
</evidence>
<evidence type="ECO:0000256" key="3">
    <source>
        <dbReference type="ARBA" id="ARBA00004647"/>
    </source>
</evidence>
<evidence type="ECO:0000313" key="12">
    <source>
        <dbReference type="Proteomes" id="UP000492820"/>
    </source>
</evidence>
<feature type="domain" description="Centrosomal CEP44" evidence="10">
    <location>
        <begin position="3"/>
        <end position="125"/>
    </location>
</feature>
<proteinExistence type="predicted"/>
<sequence>MSDLRQAVEALRRQLRFFRIKLDVDFHSMILGLSPPFIKLYRHLLCEYDSRVSLFLSSNNFLLHETEDHRFIELLYRICRDIFTMKPPLSLTQFLTNSFAGQKLKMATEIVKAVGELQKDLRRKAPKNRDVLSLICSPSAGPGGIRQRASQGACGDGAGGAVRGVGTTFPRSSQQNQLSSTQQTRLLIPPQQADAISSPTTDAESLCADDRLSPDHLHRGTLLAFPLQSKPKPGSSPSIVKDSLGCAKNEYLPGLLTTLNTLSNQLSQIVDRVAGIELRVCAIEKPIREAATNQAGPLVDKEKLKSKEKLTPHDSRRTDPHDITGLSPDSADRSDRVHSDEATPRPHLNILYPPIEEQLVYWRSRHPQDQLSLSETSASVEINDPLLSSINTSAAFSGRCQLQDVPDASISGRYSPRVSIHKEDCNAGSTNPITEAQAVLTVVNNPVFRQTFEQGAPIHQRGGPNSPLQPFTEPLHGKALPQSLATAAFHELSLPKSASTVLQSKSGAYIPSIMSHIESGDPVRGGNSKVFSKRPTAHFTNNDRSASIMECTNNSNNPLDVDQGLKQQVNRILNILTGTQDLLNSHRPLPTN</sequence>
<feature type="compositionally biased region" description="Low complexity" evidence="9">
    <location>
        <begin position="171"/>
        <end position="184"/>
    </location>
</feature>
<dbReference type="GO" id="GO:0005813">
    <property type="term" value="C:centrosome"/>
    <property type="evidence" value="ECO:0007669"/>
    <property type="project" value="TreeGrafter"/>
</dbReference>
<evidence type="ECO:0000256" key="6">
    <source>
        <dbReference type="ARBA" id="ARBA00023054"/>
    </source>
</evidence>
<dbReference type="Pfam" id="PF15007">
    <property type="entry name" value="CEP44"/>
    <property type="match status" value="1"/>
</dbReference>
<dbReference type="Proteomes" id="UP000492820">
    <property type="component" value="Unassembled WGS sequence"/>
</dbReference>
<evidence type="ECO:0000256" key="2">
    <source>
        <dbReference type="ARBA" id="ARBA00004214"/>
    </source>
</evidence>
<dbReference type="InterPro" id="IPR033603">
    <property type="entry name" value="CEP44"/>
</dbReference>
<keyword evidence="5" id="KW-0963">Cytoplasm</keyword>
<dbReference type="PANTHER" id="PTHR31477:SF1">
    <property type="entry name" value="CENTROSOMAL PROTEIN OF 44 KDA"/>
    <property type="match status" value="1"/>
</dbReference>
<feature type="region of interest" description="Disordered" evidence="9">
    <location>
        <begin position="294"/>
        <end position="349"/>
    </location>
</feature>
<dbReference type="OrthoDB" id="439046at2759"/>